<evidence type="ECO:0000313" key="4">
    <source>
        <dbReference type="Proteomes" id="UP000580474"/>
    </source>
</evidence>
<keyword evidence="4" id="KW-1185">Reference proteome</keyword>
<gene>
    <name evidence="3" type="ORF">BJ969_005392</name>
</gene>
<accession>A0A840NL54</accession>
<feature type="compositionally biased region" description="Low complexity" evidence="1">
    <location>
        <begin position="37"/>
        <end position="52"/>
    </location>
</feature>
<feature type="region of interest" description="Disordered" evidence="1">
    <location>
        <begin position="22"/>
        <end position="53"/>
    </location>
</feature>
<dbReference type="AlphaFoldDB" id="A0A840NL54"/>
<evidence type="ECO:0000313" key="3">
    <source>
        <dbReference type="EMBL" id="MBB5072304.1"/>
    </source>
</evidence>
<organism evidence="3 4">
    <name type="scientific">Saccharopolyspora gloriosae</name>
    <dbReference type="NCBI Taxonomy" id="455344"/>
    <lineage>
        <taxon>Bacteria</taxon>
        <taxon>Bacillati</taxon>
        <taxon>Actinomycetota</taxon>
        <taxon>Actinomycetes</taxon>
        <taxon>Pseudonocardiales</taxon>
        <taxon>Pseudonocardiaceae</taxon>
        <taxon>Saccharopolyspora</taxon>
    </lineage>
</organism>
<dbReference type="Proteomes" id="UP000580474">
    <property type="component" value="Unassembled WGS sequence"/>
</dbReference>
<feature type="signal peptide" evidence="2">
    <location>
        <begin position="1"/>
        <end position="19"/>
    </location>
</feature>
<dbReference type="EMBL" id="JACHIV010000001">
    <property type="protein sequence ID" value="MBB5072304.1"/>
    <property type="molecule type" value="Genomic_DNA"/>
</dbReference>
<name>A0A840NL54_9PSEU</name>
<feature type="region of interest" description="Disordered" evidence="1">
    <location>
        <begin position="201"/>
        <end position="225"/>
    </location>
</feature>
<reference evidence="3 4" key="1">
    <citation type="submission" date="2020-08" db="EMBL/GenBank/DDBJ databases">
        <title>Sequencing the genomes of 1000 actinobacteria strains.</title>
        <authorList>
            <person name="Klenk H.-P."/>
        </authorList>
    </citation>
    <scope>NUCLEOTIDE SEQUENCE [LARGE SCALE GENOMIC DNA]</scope>
    <source>
        <strain evidence="3 4">DSM 45582</strain>
    </source>
</reference>
<dbReference type="PROSITE" id="PS51257">
    <property type="entry name" value="PROKAR_LIPOPROTEIN"/>
    <property type="match status" value="1"/>
</dbReference>
<feature type="compositionally biased region" description="Low complexity" evidence="1">
    <location>
        <begin position="207"/>
        <end position="225"/>
    </location>
</feature>
<sequence>MNIRSTSVAVLAAVPLALAGCSNEQPQQPAQPPPPQQEQQQQQQPQGAQAGADGVAWTGKLCGLVGGFSASQQQAPQVDKTNTDTFKTTSVAQMTAAYDAADKTVTGLEQIGPSPIEGADQVAGTFKDGFTQVRDILTTAKGKAEQVDTSNEQAFTAGMTGVQDELKKGQQLDFSAQFAEFSKNQQLNDAAMKAPECQELTKSAVEQQQMQQQQQQQQPQQQPPG</sequence>
<evidence type="ECO:0000256" key="1">
    <source>
        <dbReference type="SAM" id="MobiDB-lite"/>
    </source>
</evidence>
<evidence type="ECO:0000256" key="2">
    <source>
        <dbReference type="SAM" id="SignalP"/>
    </source>
</evidence>
<feature type="chain" id="PRO_5039657937" description="Small secreted protein" evidence="2">
    <location>
        <begin position="20"/>
        <end position="225"/>
    </location>
</feature>
<comment type="caution">
    <text evidence="3">The sequence shown here is derived from an EMBL/GenBank/DDBJ whole genome shotgun (WGS) entry which is preliminary data.</text>
</comment>
<keyword evidence="2" id="KW-0732">Signal</keyword>
<evidence type="ECO:0008006" key="5">
    <source>
        <dbReference type="Google" id="ProtNLM"/>
    </source>
</evidence>
<proteinExistence type="predicted"/>
<protein>
    <recommendedName>
        <fullName evidence="5">Small secreted protein</fullName>
    </recommendedName>
</protein>
<dbReference type="RefSeq" id="WP_184483562.1">
    <property type="nucleotide sequence ID" value="NZ_JACHIV010000001.1"/>
</dbReference>